<dbReference type="PROSITE" id="PS51375">
    <property type="entry name" value="PPR"/>
    <property type="match status" value="1"/>
</dbReference>
<name>A0A9W8YJH4_9PLEO</name>
<sequence>MLNCRACLWRCIQALDVPTTNAHRLRQRATPAFGYGQQRLLSIRRVRAVEAKPTNLTQVERLSRRGREPWQKSAVAAGQKQRERAVLRRSTTNAEATFNLSKLGKRDPSMSVSDWERRKKELRHLQDPLELATFVAKELRKGKATEMLQLVRMASHSMQCVVSWNHIIDHYLAKERVNDALKVYNEMKKRAQFPDSYTYTILLRGLSANAHTSGVLTKALSVYYSLSAPNSRVEPSIIHTNAALRVCARALDMDALWGVAGKIPETGPGAANKITYVTIINAIRQNLLLNAPIGETEEEAAARKERGIIEGRRMWEDIVGRWRNADLVIDEDLVCAMGRLLLVGSRPRDWDDVLSLVEQTMDIPRLVPRLGTSVRQEAALPFLRAPTVPEQSRFDDDHLAPGESSMRGDEFLSLVPQGVGGAVSNPLSYTQPSNNTLSIVQEACQKIAANKASQEYWDLLTDPATYKIVPDLNNLHTRLRNLRQKRASAAAVKLLQEDLVGKGIEPRPGTFRIAMSTCVRDKNNHNSLKHANQILTLMSKTLEDADPKVTAMYAELATAFPLAKGSDLVDALTVLNPIVRSIRLQLGVGGLRKGGDGVGAVYLKGEARQDAIAALRKIYGVYDRLLFSNLIAEEQKPPFMVERARLSAFIQRIMFKSGQKGELAKEALHKEGSAEEVDLHGYLKEEEVEDVAEPKGQSDSIPVWKKQWTRPLEGRKHYDAKVDIHGST</sequence>
<dbReference type="Pfam" id="PF13041">
    <property type="entry name" value="PPR_2"/>
    <property type="match status" value="1"/>
</dbReference>
<dbReference type="InterPro" id="IPR051222">
    <property type="entry name" value="PPR/CCM1_RNA-binding"/>
</dbReference>
<feature type="repeat" description="PPR" evidence="2">
    <location>
        <begin position="160"/>
        <end position="194"/>
    </location>
</feature>
<dbReference type="Proteomes" id="UP001140560">
    <property type="component" value="Unassembled WGS sequence"/>
</dbReference>
<dbReference type="InterPro" id="IPR011990">
    <property type="entry name" value="TPR-like_helical_dom_sf"/>
</dbReference>
<dbReference type="AlphaFoldDB" id="A0A9W8YJH4"/>
<dbReference type="Gene3D" id="1.25.40.10">
    <property type="entry name" value="Tetratricopeptide repeat domain"/>
    <property type="match status" value="1"/>
</dbReference>
<evidence type="ECO:0000256" key="2">
    <source>
        <dbReference type="PROSITE-ProRule" id="PRU00708"/>
    </source>
</evidence>
<evidence type="ECO:0000256" key="1">
    <source>
        <dbReference type="ARBA" id="ARBA00022737"/>
    </source>
</evidence>
<dbReference type="NCBIfam" id="TIGR00756">
    <property type="entry name" value="PPR"/>
    <property type="match status" value="1"/>
</dbReference>
<dbReference type="PANTHER" id="PTHR47942">
    <property type="entry name" value="TETRATRICOPEPTIDE REPEAT (TPR)-LIKE SUPERFAMILY PROTEIN-RELATED"/>
    <property type="match status" value="1"/>
</dbReference>
<dbReference type="InterPro" id="IPR002885">
    <property type="entry name" value="PPR_rpt"/>
</dbReference>
<dbReference type="PANTHER" id="PTHR47942:SF105">
    <property type="entry name" value="ATPASE EXPRESSION PROTEIN 3"/>
    <property type="match status" value="1"/>
</dbReference>
<comment type="caution">
    <text evidence="3">The sequence shown here is derived from an EMBL/GenBank/DDBJ whole genome shotgun (WGS) entry which is preliminary data.</text>
</comment>
<keyword evidence="1" id="KW-0677">Repeat</keyword>
<gene>
    <name evidence="3" type="ORF">N0V83_000242</name>
</gene>
<evidence type="ECO:0000313" key="3">
    <source>
        <dbReference type="EMBL" id="KAJ4377417.1"/>
    </source>
</evidence>
<accession>A0A9W8YJH4</accession>
<proteinExistence type="predicted"/>
<reference evidence="3" key="1">
    <citation type="submission" date="2022-10" db="EMBL/GenBank/DDBJ databases">
        <title>Tapping the CABI collections for fungal endophytes: first genome assemblies for Collariella, Neodidymelliopsis, Ascochyta clinopodiicola, Didymella pomorum, Didymosphaeria variabile, Neocosmospora piperis and Neocucurbitaria cava.</title>
        <authorList>
            <person name="Hill R."/>
        </authorList>
    </citation>
    <scope>NUCLEOTIDE SEQUENCE</scope>
    <source>
        <strain evidence="3">IMI 356814</strain>
    </source>
</reference>
<evidence type="ECO:0008006" key="5">
    <source>
        <dbReference type="Google" id="ProtNLM"/>
    </source>
</evidence>
<protein>
    <recommendedName>
        <fullName evidence="5">Pentatricopeptide repeat protein</fullName>
    </recommendedName>
</protein>
<keyword evidence="4" id="KW-1185">Reference proteome</keyword>
<evidence type="ECO:0000313" key="4">
    <source>
        <dbReference type="Proteomes" id="UP001140560"/>
    </source>
</evidence>
<organism evidence="3 4">
    <name type="scientific">Neocucurbitaria cava</name>
    <dbReference type="NCBI Taxonomy" id="798079"/>
    <lineage>
        <taxon>Eukaryota</taxon>
        <taxon>Fungi</taxon>
        <taxon>Dikarya</taxon>
        <taxon>Ascomycota</taxon>
        <taxon>Pezizomycotina</taxon>
        <taxon>Dothideomycetes</taxon>
        <taxon>Pleosporomycetidae</taxon>
        <taxon>Pleosporales</taxon>
        <taxon>Pleosporineae</taxon>
        <taxon>Cucurbitariaceae</taxon>
        <taxon>Neocucurbitaria</taxon>
    </lineage>
</organism>
<dbReference type="EMBL" id="JAPEUY010000001">
    <property type="protein sequence ID" value="KAJ4377417.1"/>
    <property type="molecule type" value="Genomic_DNA"/>
</dbReference>
<dbReference type="OrthoDB" id="185373at2759"/>